<reference evidence="2" key="2">
    <citation type="journal article" date="2021" name="PeerJ">
        <title>Extensive microbial diversity within the chicken gut microbiome revealed by metagenomics and culture.</title>
        <authorList>
            <person name="Gilroy R."/>
            <person name="Ravi A."/>
            <person name="Getino M."/>
            <person name="Pursley I."/>
            <person name="Horton D.L."/>
            <person name="Alikhan N.F."/>
            <person name="Baker D."/>
            <person name="Gharbi K."/>
            <person name="Hall N."/>
            <person name="Watson M."/>
            <person name="Adriaenssens E.M."/>
            <person name="Foster-Nyarko E."/>
            <person name="Jarju S."/>
            <person name="Secka A."/>
            <person name="Antonio M."/>
            <person name="Oren A."/>
            <person name="Chaudhuri R.R."/>
            <person name="La Ragione R."/>
            <person name="Hildebrand F."/>
            <person name="Pallen M.J."/>
        </authorList>
    </citation>
    <scope>NUCLEOTIDE SEQUENCE</scope>
    <source>
        <strain evidence="2">CHK199-13235</strain>
    </source>
</reference>
<organism evidence="2 3">
    <name type="scientific">Candidatus Merdivicinus excrementipullorum</name>
    <dbReference type="NCBI Taxonomy" id="2840867"/>
    <lineage>
        <taxon>Bacteria</taxon>
        <taxon>Bacillati</taxon>
        <taxon>Bacillota</taxon>
        <taxon>Clostridia</taxon>
        <taxon>Eubacteriales</taxon>
        <taxon>Oscillospiraceae</taxon>
        <taxon>Oscillospiraceae incertae sedis</taxon>
        <taxon>Candidatus Merdivicinus</taxon>
    </lineage>
</organism>
<keyword evidence="1" id="KW-0472">Membrane</keyword>
<feature type="transmembrane region" description="Helical" evidence="1">
    <location>
        <begin position="168"/>
        <end position="196"/>
    </location>
</feature>
<dbReference type="EMBL" id="DVJP01000066">
    <property type="protein sequence ID" value="HIS77062.1"/>
    <property type="molecule type" value="Genomic_DNA"/>
</dbReference>
<keyword evidence="1" id="KW-1133">Transmembrane helix</keyword>
<dbReference type="InterPro" id="IPR024529">
    <property type="entry name" value="ECF_trnsprt_substrate-spec"/>
</dbReference>
<proteinExistence type="predicted"/>
<comment type="caution">
    <text evidence="2">The sequence shown here is derived from an EMBL/GenBank/DDBJ whole genome shotgun (WGS) entry which is preliminary data.</text>
</comment>
<accession>A0A9D1K0S5</accession>
<name>A0A9D1K0S5_9FIRM</name>
<protein>
    <submittedName>
        <fullName evidence="2">ECF transporter S component</fullName>
    </submittedName>
</protein>
<reference evidence="2" key="1">
    <citation type="submission" date="2020-10" db="EMBL/GenBank/DDBJ databases">
        <authorList>
            <person name="Gilroy R."/>
        </authorList>
    </citation>
    <scope>NUCLEOTIDE SEQUENCE</scope>
    <source>
        <strain evidence="2">CHK199-13235</strain>
    </source>
</reference>
<evidence type="ECO:0000256" key="1">
    <source>
        <dbReference type="SAM" id="Phobius"/>
    </source>
</evidence>
<gene>
    <name evidence="2" type="ORF">IAB51_09715</name>
</gene>
<dbReference type="GO" id="GO:0022857">
    <property type="term" value="F:transmembrane transporter activity"/>
    <property type="evidence" value="ECO:0007669"/>
    <property type="project" value="InterPro"/>
</dbReference>
<dbReference type="Pfam" id="PF12822">
    <property type="entry name" value="ECF_trnsprt"/>
    <property type="match status" value="1"/>
</dbReference>
<sequence length="204" mass="21806">MVQLALLGALIFILAFTPFLGYIPLGVTRATIIHVPVIIGSLLLGPKKGAVLGFLFGVTSFLQNSFISPNITSFTFTPLYSVGDFHGNGWSLVICFVPRILVGVVPYYVYKLFTKWLGGKKGGQSVSLAIAGLAGSLTNTLLVMNLIYLCFGRQYAAAKEIATGLYGVILSVIFINGVPEAIVAALLTAVICKALFRVTKTTRI</sequence>
<dbReference type="AlphaFoldDB" id="A0A9D1K0S5"/>
<feature type="transmembrane region" description="Helical" evidence="1">
    <location>
        <begin position="89"/>
        <end position="113"/>
    </location>
</feature>
<feature type="transmembrane region" description="Helical" evidence="1">
    <location>
        <begin position="51"/>
        <end position="69"/>
    </location>
</feature>
<evidence type="ECO:0000313" key="2">
    <source>
        <dbReference type="EMBL" id="HIS77062.1"/>
    </source>
</evidence>
<feature type="transmembrane region" description="Helical" evidence="1">
    <location>
        <begin position="125"/>
        <end position="148"/>
    </location>
</feature>
<evidence type="ECO:0000313" key="3">
    <source>
        <dbReference type="Proteomes" id="UP000824002"/>
    </source>
</evidence>
<dbReference type="Gene3D" id="1.10.1760.20">
    <property type="match status" value="1"/>
</dbReference>
<keyword evidence="1" id="KW-0812">Transmembrane</keyword>
<dbReference type="Proteomes" id="UP000824002">
    <property type="component" value="Unassembled WGS sequence"/>
</dbReference>